<dbReference type="PROSITE" id="PS50853">
    <property type="entry name" value="FN3"/>
    <property type="match status" value="9"/>
</dbReference>
<dbReference type="FunFam" id="2.60.40.10:FF:000112">
    <property type="entry name" value="Titin a"/>
    <property type="match status" value="1"/>
</dbReference>
<feature type="domain" description="Fibronectin type-III" evidence="4">
    <location>
        <begin position="774"/>
        <end position="870"/>
    </location>
</feature>
<evidence type="ECO:0000259" key="3">
    <source>
        <dbReference type="PROSITE" id="PS50835"/>
    </source>
</evidence>
<dbReference type="SUPFAM" id="SSF49265">
    <property type="entry name" value="Fibronectin type III"/>
    <property type="match status" value="7"/>
</dbReference>
<reference evidence="5" key="3">
    <citation type="submission" date="2025-09" db="UniProtKB">
        <authorList>
            <consortium name="Ensembl"/>
        </authorList>
    </citation>
    <scope>IDENTIFICATION</scope>
</reference>
<feature type="domain" description="Fibronectin type-III" evidence="4">
    <location>
        <begin position="1385"/>
        <end position="1479"/>
    </location>
</feature>
<dbReference type="CDD" id="cd00063">
    <property type="entry name" value="FN3"/>
    <property type="match status" value="9"/>
</dbReference>
<keyword evidence="1" id="KW-0677">Repeat</keyword>
<dbReference type="SMART" id="SM00408">
    <property type="entry name" value="IGc2"/>
    <property type="match status" value="4"/>
</dbReference>
<dbReference type="FunFam" id="2.60.40.10:FF:000031">
    <property type="entry name" value="Myosin-binding protein C, slow type"/>
    <property type="match status" value="3"/>
</dbReference>
<dbReference type="InterPro" id="IPR007110">
    <property type="entry name" value="Ig-like_dom"/>
</dbReference>
<dbReference type="FunFam" id="2.60.40.10:FF:000012">
    <property type="entry name" value="titin isoform X1"/>
    <property type="match status" value="2"/>
</dbReference>
<proteinExistence type="predicted"/>
<evidence type="ECO:0000313" key="5">
    <source>
        <dbReference type="Ensembl" id="ENSMGAP00000023018.1"/>
    </source>
</evidence>
<dbReference type="FunFam" id="2.60.40.10:FF:000003">
    <property type="entry name" value="Titin isoform E"/>
    <property type="match status" value="1"/>
</dbReference>
<dbReference type="GO" id="GO:0045214">
    <property type="term" value="P:sarcomere organization"/>
    <property type="evidence" value="ECO:0007669"/>
    <property type="project" value="TreeGrafter"/>
</dbReference>
<dbReference type="Pfam" id="PF00041">
    <property type="entry name" value="fn3"/>
    <property type="match status" value="9"/>
</dbReference>
<dbReference type="InParanoid" id="A0A803XU22"/>
<evidence type="ECO:0008006" key="7">
    <source>
        <dbReference type="Google" id="ProtNLM"/>
    </source>
</evidence>
<dbReference type="Gene3D" id="2.60.40.10">
    <property type="entry name" value="Immunoglobulins"/>
    <property type="match status" value="15"/>
</dbReference>
<evidence type="ECO:0000313" key="6">
    <source>
        <dbReference type="Proteomes" id="UP000001645"/>
    </source>
</evidence>
<dbReference type="Proteomes" id="UP000001645">
    <property type="component" value="Chromosome 7"/>
</dbReference>
<dbReference type="CDD" id="cd05748">
    <property type="entry name" value="Ig_Titin_like"/>
    <property type="match status" value="3"/>
</dbReference>
<dbReference type="Ensembl" id="ENSMGAT00000035812.1">
    <property type="protein sequence ID" value="ENSMGAP00000023018.1"/>
    <property type="gene ID" value="ENSMGAG00000020675.1"/>
</dbReference>
<dbReference type="PRINTS" id="PR00014">
    <property type="entry name" value="FNTYPEIII"/>
</dbReference>
<sequence length="1482" mass="163499">MAENAAGVSEPSPTSPFYKACDTVFKPGPPGNPRVLDSSKSSITIAWNKPIYDGGSEITGYMVEIALPEEDEWKIVTPPVGLKATSFTITDLKENQEYKIRIYAMNSEGLGEPALVPGTPKAEERLLPPEIELDAELRKVVTIRACCTLRLFVPIKGRPAPEVKWTREHGESLDRATIESTIVAKDLVIPPAFKLLFTTFSVLAGEDLKVDVPFVGRPKPAVLWHKDNVALKQTTRVNAESSENNTVLTIKEACREDVGAYLVKLTNSAGEATEILNIVVLDKPGPPTGPVKVDEVTADSITISWEPPKYDGGSSINNYIVEKRDTSTTIWQIVSATVARTTIKACRLKTGCEYQFRITAENRYGKSTYLTSEPVVAQYPFKVPGPPGTPFVTNASKDSMVVQWNEPVNDGGSKIIGYHLERKERNSILWAKLNRTPIPDTKFKTTGLEEGLEYEFRVYAENIVGIGKASKASECYTAHDPCDAPGRPEPLIVTRSSVTLQWKKPIYDGGSKITGYVVEKKELPDGRWMKASFTNVIDTQFEVTGLVENQRYEFRVIARNAAGVFSEPSESSGAITARDEVEPPHISMDPKYKDTIVVHAGESFKLEADVHGKPIPSIQWLKGDHELTNTALTKLLEGNEYIFRIMAVNKYGVGEPLESEPVLAKNPFVVPLPPKAPEVTAITKDSMIVVWERPASDGGSEILGYVLEKRDKEGIRWTRCNKRLISELRYRVTGLIENHNYEYRVSAENAAGLSEPSLPSTYYKACDPIYKPGPPNNPKVVDVTRSSVFLSWSKPIYDGGSEIQGYIVEKCDVSDGEWAICTPPTGIKNTHMEVEKLVEKHEYKFRVCAVNKAGVGDHADVPGSVIVEEKMEAPDLDLDMELRKIVNVRAGGSLRLFVPIRGRPAPEVKWGKVDGEIREAAIIDTTSSFTSLVLDSVNRFDTGKYTLTLENSSGTKSAFVSVRVLDTPSAPINLKIREITKDSVSLSWEPPLLDGGAKIKNYIIEKREATRKAYAAVVTNCHKTSWKVDQLQEGCYYFFRISAENEYGIGLPAETSDPIKVAEVPQPPGKITVDDVTRNSVSLSWAKPEHDGGSKIIQYIVEMQAKGSEKWSECARVKTLEAVITNLTQGEEYLFRVMAVNEKGKSDPRALAVPVVAKDLVIEPDVRPAFHSYSIQVGQDLKVEVPVSGRPKPTVTWVKDGQTLRQTTRVNVSDLTDLTVLNIKETSKEDTGTYEITVANVVGQKSASIEIITLDKPDPPLGPVKFDEVSAETFFNYLKMFLISESPEIDMKGFPHNTVYIRAGSNLKVEIPVSGKPLPKVTLSRDGAPIKPTLRFHTEMTAESFIVNLKESVAADAGRYDITAANSSGTTKSFINIVVLDRPGPPVGPVVLSDITEESVTLRWQPPAYDGGSQVTNYIVLKRETSTAAWSEVSATVARTVIKVMKLTTGEEYQFRIKAENRFGISDHVDSQCVVVKLPYSK</sequence>
<reference evidence="5" key="2">
    <citation type="submission" date="2025-08" db="UniProtKB">
        <authorList>
            <consortium name="Ensembl"/>
        </authorList>
    </citation>
    <scope>IDENTIFICATION</scope>
</reference>
<feature type="domain" description="Fibronectin type-III" evidence="4">
    <location>
        <begin position="29"/>
        <end position="125"/>
    </location>
</feature>
<dbReference type="InterPro" id="IPR013783">
    <property type="entry name" value="Ig-like_fold"/>
</dbReference>
<dbReference type="FunFam" id="2.60.40.10:FF:000547">
    <property type="entry name" value="Titin a"/>
    <property type="match status" value="2"/>
</dbReference>
<evidence type="ECO:0000256" key="1">
    <source>
        <dbReference type="ARBA" id="ARBA00022737"/>
    </source>
</evidence>
<feature type="domain" description="Fibronectin type-III" evidence="4">
    <location>
        <begin position="1067"/>
        <end position="1160"/>
    </location>
</feature>
<dbReference type="PROSITE" id="PS50835">
    <property type="entry name" value="IG_LIKE"/>
    <property type="match status" value="3"/>
</dbReference>
<reference evidence="5 6" key="1">
    <citation type="journal article" date="2010" name="PLoS Biol.">
        <title>Multi-platform next-generation sequencing of the domestic turkey (Meleagris gallopavo): genome assembly and analysis.</title>
        <authorList>
            <person name="Dalloul R.A."/>
            <person name="Long J.A."/>
            <person name="Zimin A.V."/>
            <person name="Aslam L."/>
            <person name="Beal K."/>
            <person name="Blomberg L.A."/>
            <person name="Bouffard P."/>
            <person name="Burt D.W."/>
            <person name="Crasta O."/>
            <person name="Crooijmans R.P."/>
            <person name="Cooper K."/>
            <person name="Coulombe R.A."/>
            <person name="De S."/>
            <person name="Delany M.E."/>
            <person name="Dodgson J.B."/>
            <person name="Dong J.J."/>
            <person name="Evans C."/>
            <person name="Frederickson K.M."/>
            <person name="Flicek P."/>
            <person name="Florea L."/>
            <person name="Folkerts O."/>
            <person name="Groenen M.A."/>
            <person name="Harkins T.T."/>
            <person name="Herrero J."/>
            <person name="Hoffmann S."/>
            <person name="Megens H.J."/>
            <person name="Jiang A."/>
            <person name="de Jong P."/>
            <person name="Kaiser P."/>
            <person name="Kim H."/>
            <person name="Kim K.W."/>
            <person name="Kim S."/>
            <person name="Langenberger D."/>
            <person name="Lee M.K."/>
            <person name="Lee T."/>
            <person name="Mane S."/>
            <person name="Marcais G."/>
            <person name="Marz M."/>
            <person name="McElroy A.P."/>
            <person name="Modise T."/>
            <person name="Nefedov M."/>
            <person name="Notredame C."/>
            <person name="Paton I.R."/>
            <person name="Payne W.S."/>
            <person name="Pertea G."/>
            <person name="Prickett D."/>
            <person name="Puiu D."/>
            <person name="Qioa D."/>
            <person name="Raineri E."/>
            <person name="Ruffier M."/>
            <person name="Salzberg S.L."/>
            <person name="Schatz M.C."/>
            <person name="Scheuring C."/>
            <person name="Schmidt C.J."/>
            <person name="Schroeder S."/>
            <person name="Searle S.M."/>
            <person name="Smith E.J."/>
            <person name="Smith J."/>
            <person name="Sonstegard T.S."/>
            <person name="Stadler P.F."/>
            <person name="Tafer H."/>
            <person name="Tu Z.J."/>
            <person name="Van Tassell C.P."/>
            <person name="Vilella A.J."/>
            <person name="Williams K.P."/>
            <person name="Yorke J.A."/>
            <person name="Zhang L."/>
            <person name="Zhang H.B."/>
            <person name="Zhang X."/>
            <person name="Zhang Y."/>
            <person name="Reed K.M."/>
        </authorList>
    </citation>
    <scope>NUCLEOTIDE SEQUENCE [LARGE SCALE GENOMIC DNA]</scope>
</reference>
<dbReference type="InterPro" id="IPR003961">
    <property type="entry name" value="FN3_dom"/>
</dbReference>
<dbReference type="SMART" id="SM00409">
    <property type="entry name" value="IG"/>
    <property type="match status" value="4"/>
</dbReference>
<dbReference type="GeneTree" id="ENSGT01150000286978"/>
<dbReference type="InterPro" id="IPR036179">
    <property type="entry name" value="Ig-like_dom_sf"/>
</dbReference>
<feature type="domain" description="Fibronectin type-III" evidence="4">
    <location>
        <begin position="970"/>
        <end position="1064"/>
    </location>
</feature>
<feature type="domain" description="Fibronectin type-III" evidence="4">
    <location>
        <begin position="286"/>
        <end position="380"/>
    </location>
</feature>
<dbReference type="PANTHER" id="PTHR14340">
    <property type="entry name" value="MICROFIBRIL-ASSOCIATED GLYCOPROTEIN 3"/>
    <property type="match status" value="1"/>
</dbReference>
<keyword evidence="6" id="KW-1185">Reference proteome</keyword>
<dbReference type="InterPro" id="IPR036116">
    <property type="entry name" value="FN3_sf"/>
</dbReference>
<dbReference type="FunFam" id="2.60.40.10:FF:000002">
    <property type="entry name" value="Titin a"/>
    <property type="match status" value="1"/>
</dbReference>
<evidence type="ECO:0000256" key="2">
    <source>
        <dbReference type="ARBA" id="ARBA00023319"/>
    </source>
</evidence>
<feature type="domain" description="Fibronectin type-III" evidence="4">
    <location>
        <begin position="484"/>
        <end position="579"/>
    </location>
</feature>
<feature type="domain" description="Fibronectin type-III" evidence="4">
    <location>
        <begin position="673"/>
        <end position="768"/>
    </location>
</feature>
<dbReference type="InterPro" id="IPR003599">
    <property type="entry name" value="Ig_sub"/>
</dbReference>
<dbReference type="SMART" id="SM00060">
    <property type="entry name" value="FN3"/>
    <property type="match status" value="10"/>
</dbReference>
<feature type="domain" description="Ig-like" evidence="3">
    <location>
        <begin position="191"/>
        <end position="279"/>
    </location>
</feature>
<organism evidence="5 6">
    <name type="scientific">Meleagris gallopavo</name>
    <name type="common">Wild turkey</name>
    <dbReference type="NCBI Taxonomy" id="9103"/>
    <lineage>
        <taxon>Eukaryota</taxon>
        <taxon>Metazoa</taxon>
        <taxon>Chordata</taxon>
        <taxon>Craniata</taxon>
        <taxon>Vertebrata</taxon>
        <taxon>Euteleostomi</taxon>
        <taxon>Archelosauria</taxon>
        <taxon>Archosauria</taxon>
        <taxon>Dinosauria</taxon>
        <taxon>Saurischia</taxon>
        <taxon>Theropoda</taxon>
        <taxon>Coelurosauria</taxon>
        <taxon>Aves</taxon>
        <taxon>Neognathae</taxon>
        <taxon>Galloanserae</taxon>
        <taxon>Galliformes</taxon>
        <taxon>Phasianidae</taxon>
        <taxon>Meleagridinae</taxon>
        <taxon>Meleagris</taxon>
    </lineage>
</organism>
<accession>A0A803XU22</accession>
<name>A0A803XU22_MELGA</name>
<dbReference type="Pfam" id="PF07679">
    <property type="entry name" value="I-set"/>
    <property type="match status" value="5"/>
</dbReference>
<feature type="domain" description="Ig-like" evidence="3">
    <location>
        <begin position="874"/>
        <end position="961"/>
    </location>
</feature>
<dbReference type="InterPro" id="IPR013098">
    <property type="entry name" value="Ig_I-set"/>
</dbReference>
<protein>
    <recommendedName>
        <fullName evidence="7">Titin</fullName>
    </recommendedName>
</protein>
<dbReference type="FunFam" id="2.60.40.10:FF:000034">
    <property type="entry name" value="Titin isoform A"/>
    <property type="match status" value="2"/>
</dbReference>
<evidence type="ECO:0000259" key="4">
    <source>
        <dbReference type="PROSITE" id="PS50853"/>
    </source>
</evidence>
<feature type="domain" description="Fibronectin type-III" evidence="4">
    <location>
        <begin position="386"/>
        <end position="480"/>
    </location>
</feature>
<dbReference type="FunFam" id="2.60.40.10:FF:000011">
    <property type="entry name" value="Titin b"/>
    <property type="match status" value="1"/>
</dbReference>
<keyword evidence="2" id="KW-0393">Immunoglobulin domain</keyword>
<feature type="domain" description="Ig-like" evidence="3">
    <location>
        <begin position="1164"/>
        <end position="1248"/>
    </location>
</feature>
<dbReference type="GO" id="GO:0048738">
    <property type="term" value="P:cardiac muscle tissue development"/>
    <property type="evidence" value="ECO:0007669"/>
    <property type="project" value="TreeGrafter"/>
</dbReference>
<dbReference type="PANTHER" id="PTHR14340:SF13">
    <property type="entry name" value="TITIN"/>
    <property type="match status" value="1"/>
</dbReference>
<dbReference type="GO" id="GO:0008307">
    <property type="term" value="F:structural constituent of muscle"/>
    <property type="evidence" value="ECO:0007669"/>
    <property type="project" value="TreeGrafter"/>
</dbReference>
<dbReference type="SUPFAM" id="SSF48726">
    <property type="entry name" value="Immunoglobulin"/>
    <property type="match status" value="5"/>
</dbReference>
<dbReference type="GO" id="GO:0031430">
    <property type="term" value="C:M band"/>
    <property type="evidence" value="ECO:0007669"/>
    <property type="project" value="TreeGrafter"/>
</dbReference>
<dbReference type="InterPro" id="IPR003598">
    <property type="entry name" value="Ig_sub2"/>
</dbReference>